<dbReference type="AlphaFoldDB" id="A0A9P8QAW1"/>
<organism evidence="2 3">
    <name type="scientific">Wickerhamomyces pijperi</name>
    <name type="common">Yeast</name>
    <name type="synonym">Pichia pijperi</name>
    <dbReference type="NCBI Taxonomy" id="599730"/>
    <lineage>
        <taxon>Eukaryota</taxon>
        <taxon>Fungi</taxon>
        <taxon>Dikarya</taxon>
        <taxon>Ascomycota</taxon>
        <taxon>Saccharomycotina</taxon>
        <taxon>Saccharomycetes</taxon>
        <taxon>Phaffomycetales</taxon>
        <taxon>Wickerhamomycetaceae</taxon>
        <taxon>Wickerhamomyces</taxon>
    </lineage>
</organism>
<dbReference type="GO" id="GO:0031390">
    <property type="term" value="C:Ctf18 RFC-like complex"/>
    <property type="evidence" value="ECO:0007669"/>
    <property type="project" value="InterPro"/>
</dbReference>
<feature type="transmembrane region" description="Helical" evidence="1">
    <location>
        <begin position="226"/>
        <end position="254"/>
    </location>
</feature>
<reference evidence="2" key="2">
    <citation type="submission" date="2021-01" db="EMBL/GenBank/DDBJ databases">
        <authorList>
            <person name="Schikora-Tamarit M.A."/>
        </authorList>
    </citation>
    <scope>NUCLEOTIDE SEQUENCE</scope>
    <source>
        <strain evidence="2">CBS2887</strain>
    </source>
</reference>
<evidence type="ECO:0000313" key="3">
    <source>
        <dbReference type="Proteomes" id="UP000774326"/>
    </source>
</evidence>
<comment type="caution">
    <text evidence="2">The sequence shown here is derived from an EMBL/GenBank/DDBJ whole genome shotgun (WGS) entry which is preliminary data.</text>
</comment>
<dbReference type="GO" id="GO:0007064">
    <property type="term" value="P:mitotic sister chromatid cohesion"/>
    <property type="evidence" value="ECO:0007669"/>
    <property type="project" value="InterPro"/>
</dbReference>
<keyword evidence="1" id="KW-0812">Transmembrane</keyword>
<evidence type="ECO:0000256" key="1">
    <source>
        <dbReference type="SAM" id="Phobius"/>
    </source>
</evidence>
<dbReference type="Proteomes" id="UP000774326">
    <property type="component" value="Unassembled WGS sequence"/>
</dbReference>
<dbReference type="OrthoDB" id="121932at2759"/>
<keyword evidence="1" id="KW-0472">Membrane</keyword>
<name>A0A9P8QAW1_WICPI</name>
<protein>
    <submittedName>
        <fullName evidence="2">Uncharacterized protein</fullName>
    </submittedName>
</protein>
<evidence type="ECO:0000313" key="2">
    <source>
        <dbReference type="EMBL" id="KAH3686084.1"/>
    </source>
</evidence>
<dbReference type="EMBL" id="JAEUBG010001656">
    <property type="protein sequence ID" value="KAH3686084.1"/>
    <property type="molecule type" value="Genomic_DNA"/>
</dbReference>
<proteinExistence type="predicted"/>
<sequence>MPSTRIDCSKYSASLGKPSSAIYTTPLGNTIIEIQGTLVTPEGPPINIPETFPEDSKYMEFHGNTLIGAKYDRVDQDGDVAEQVEIALKIGKLEINETEKKAVLYIGTSQRLLGVIKKVDPPLGLLRFGGGGTDVVGNNGDILVDEEAKQKVEIVDVIKWKIIFTGRPLPIICTSHQPSSPQPASSPSSSFGSKLITFFICNFFFGCNFNPPPVLPPNFFGFAAKLLSAAVLAVEVFVTVLVTLGLITVVFFTIGAGSIHASSSSWPLSSWPHPSSSSLISKSSSSDQPDEIGAGCCFFVEDLVVSVIKLTKESLDWILWSKWNEPLTDLVAAVAAPEEGFCT</sequence>
<reference evidence="2" key="1">
    <citation type="journal article" date="2021" name="Open Biol.">
        <title>Shared evolutionary footprints suggest mitochondrial oxidative damage underlies multiple complex I losses in fungi.</title>
        <authorList>
            <person name="Schikora-Tamarit M.A."/>
            <person name="Marcet-Houben M."/>
            <person name="Nosek J."/>
            <person name="Gabaldon T."/>
        </authorList>
    </citation>
    <scope>NUCLEOTIDE SEQUENCE</scope>
    <source>
        <strain evidence="2">CBS2887</strain>
    </source>
</reference>
<dbReference type="InterPro" id="IPR018607">
    <property type="entry name" value="Ctf8"/>
</dbReference>
<gene>
    <name evidence="2" type="ORF">WICPIJ_002943</name>
</gene>
<keyword evidence="3" id="KW-1185">Reference proteome</keyword>
<dbReference type="Pfam" id="PF09696">
    <property type="entry name" value="Ctf8"/>
    <property type="match status" value="1"/>
</dbReference>
<keyword evidence="1" id="KW-1133">Transmembrane helix</keyword>
<accession>A0A9P8QAW1</accession>